<evidence type="ECO:0000256" key="6">
    <source>
        <dbReference type="RuleBase" id="RU004466"/>
    </source>
</evidence>
<evidence type="ECO:0000313" key="8">
    <source>
        <dbReference type="Proteomes" id="UP000630594"/>
    </source>
</evidence>
<protein>
    <submittedName>
        <fullName evidence="7">Geranylgeranyl pyrophosphate synthase</fullName>
    </submittedName>
</protein>
<dbReference type="Gene3D" id="1.10.600.10">
    <property type="entry name" value="Farnesyl Diphosphate Synthase"/>
    <property type="match status" value="1"/>
</dbReference>
<dbReference type="Proteomes" id="UP000630594">
    <property type="component" value="Unassembled WGS sequence"/>
</dbReference>
<proteinExistence type="inferred from homology"/>
<keyword evidence="5" id="KW-0460">Magnesium</keyword>
<dbReference type="EMBL" id="BMCK01000006">
    <property type="protein sequence ID" value="GGD30612.1"/>
    <property type="molecule type" value="Genomic_DNA"/>
</dbReference>
<dbReference type="InterPro" id="IPR008949">
    <property type="entry name" value="Isoprenoid_synthase_dom_sf"/>
</dbReference>
<accession>A0ABQ1QMJ0</accession>
<dbReference type="InterPro" id="IPR033749">
    <property type="entry name" value="Polyprenyl_synt_CS"/>
</dbReference>
<evidence type="ECO:0000256" key="3">
    <source>
        <dbReference type="ARBA" id="ARBA00022679"/>
    </source>
</evidence>
<gene>
    <name evidence="7" type="ORF">GCM10007231_32620</name>
</gene>
<name>A0ABQ1QMJ0_9ACTN</name>
<dbReference type="PROSITE" id="PS00444">
    <property type="entry name" value="POLYPRENYL_SYNTHASE_2"/>
    <property type="match status" value="1"/>
</dbReference>
<sequence length="357" mass="37593">MTLQAQIDTLVSPTPGLGGLSLDRSMLGIALRMGTEGGKRFRPWLFATTYQQLNGRYDDAPAVDHKTLERIAAAIELLHTAFVIHDDVIDNDDERRGNSSIPGWFRGSTTSGSDVYARAGAILTGDLALAAAVRGIATCGAPAETTTALLDLLDATLHDSAVGELSDVRLAIGGAAPTMDDAIAVAELKTAAYSFVLPMKAAAIVAGAPEEVVEKVADIARSLGIAFQLRDDLLGTFGDPEIVGKDVDGDIREGKRTPLVVHAASTSHWWRIEPHLGNAAVTKDEADEVRHALIDAGSFEHVENLMNRHVRIARWHADTLELAGPIVDTLTSAWDIAGATVAPAHAEAPVGAAVGVA</sequence>
<evidence type="ECO:0000256" key="5">
    <source>
        <dbReference type="ARBA" id="ARBA00022842"/>
    </source>
</evidence>
<evidence type="ECO:0000256" key="4">
    <source>
        <dbReference type="ARBA" id="ARBA00022723"/>
    </source>
</evidence>
<dbReference type="SFLD" id="SFLDS00005">
    <property type="entry name" value="Isoprenoid_Synthase_Type_I"/>
    <property type="match status" value="1"/>
</dbReference>
<dbReference type="RefSeq" id="WP_188422440.1">
    <property type="nucleotide sequence ID" value="NZ_BMCK01000006.1"/>
</dbReference>
<evidence type="ECO:0000256" key="1">
    <source>
        <dbReference type="ARBA" id="ARBA00001946"/>
    </source>
</evidence>
<keyword evidence="8" id="KW-1185">Reference proteome</keyword>
<comment type="caution">
    <text evidence="7">The sequence shown here is derived from an EMBL/GenBank/DDBJ whole genome shotgun (WGS) entry which is preliminary data.</text>
</comment>
<keyword evidence="3 6" id="KW-0808">Transferase</keyword>
<organism evidence="7 8">
    <name type="scientific">Nocardioides daphniae</name>
    <dbReference type="NCBI Taxonomy" id="402297"/>
    <lineage>
        <taxon>Bacteria</taxon>
        <taxon>Bacillati</taxon>
        <taxon>Actinomycetota</taxon>
        <taxon>Actinomycetes</taxon>
        <taxon>Propionibacteriales</taxon>
        <taxon>Nocardioidaceae</taxon>
        <taxon>Nocardioides</taxon>
    </lineage>
</organism>
<dbReference type="PANTHER" id="PTHR12001">
    <property type="entry name" value="GERANYLGERANYL PYROPHOSPHATE SYNTHASE"/>
    <property type="match status" value="1"/>
</dbReference>
<comment type="similarity">
    <text evidence="2 6">Belongs to the FPP/GGPP synthase family.</text>
</comment>
<reference evidence="8" key="1">
    <citation type="journal article" date="2019" name="Int. J. Syst. Evol. Microbiol.">
        <title>The Global Catalogue of Microorganisms (GCM) 10K type strain sequencing project: providing services to taxonomists for standard genome sequencing and annotation.</title>
        <authorList>
            <consortium name="The Broad Institute Genomics Platform"/>
            <consortium name="The Broad Institute Genome Sequencing Center for Infectious Disease"/>
            <person name="Wu L."/>
            <person name="Ma J."/>
        </authorList>
    </citation>
    <scope>NUCLEOTIDE SEQUENCE [LARGE SCALE GENOMIC DNA]</scope>
    <source>
        <strain evidence="8">CCM 7403</strain>
    </source>
</reference>
<dbReference type="InterPro" id="IPR000092">
    <property type="entry name" value="Polyprenyl_synt"/>
</dbReference>
<evidence type="ECO:0000313" key="7">
    <source>
        <dbReference type="EMBL" id="GGD30612.1"/>
    </source>
</evidence>
<dbReference type="Pfam" id="PF00348">
    <property type="entry name" value="polyprenyl_synt"/>
    <property type="match status" value="1"/>
</dbReference>
<evidence type="ECO:0000256" key="2">
    <source>
        <dbReference type="ARBA" id="ARBA00006706"/>
    </source>
</evidence>
<keyword evidence="4" id="KW-0479">Metal-binding</keyword>
<dbReference type="CDD" id="cd00685">
    <property type="entry name" value="Trans_IPPS_HT"/>
    <property type="match status" value="1"/>
</dbReference>
<comment type="cofactor">
    <cofactor evidence="1">
        <name>Mg(2+)</name>
        <dbReference type="ChEBI" id="CHEBI:18420"/>
    </cofactor>
</comment>
<dbReference type="SUPFAM" id="SSF48576">
    <property type="entry name" value="Terpenoid synthases"/>
    <property type="match status" value="1"/>
</dbReference>
<dbReference type="PANTHER" id="PTHR12001:SF85">
    <property type="entry name" value="SHORT CHAIN ISOPRENYL DIPHOSPHATE SYNTHASE"/>
    <property type="match status" value="1"/>
</dbReference>
<dbReference type="PROSITE" id="PS00723">
    <property type="entry name" value="POLYPRENYL_SYNTHASE_1"/>
    <property type="match status" value="1"/>
</dbReference>